<protein>
    <recommendedName>
        <fullName evidence="4">Exonuclease V</fullName>
    </recommendedName>
</protein>
<gene>
    <name evidence="2" type="ORF">SmJEL517_g04393</name>
</gene>
<dbReference type="PANTHER" id="PTHR14464">
    <property type="entry name" value="EXONUCLEASE V"/>
    <property type="match status" value="1"/>
</dbReference>
<dbReference type="GO" id="GO:0005634">
    <property type="term" value="C:nucleus"/>
    <property type="evidence" value="ECO:0007669"/>
    <property type="project" value="TreeGrafter"/>
</dbReference>
<dbReference type="AlphaFoldDB" id="A0A507C0G2"/>
<comment type="caution">
    <text evidence="2">The sequence shown here is derived from an EMBL/GenBank/DDBJ whole genome shotgun (WGS) entry which is preliminary data.</text>
</comment>
<dbReference type="OrthoDB" id="354769at2759"/>
<dbReference type="PANTHER" id="PTHR14464:SF4">
    <property type="entry name" value="EXONUCLEASE V"/>
    <property type="match status" value="1"/>
</dbReference>
<reference evidence="2 3" key="1">
    <citation type="journal article" date="2019" name="Sci. Rep.">
        <title>Comparative genomics of chytrid fungi reveal insights into the obligate biotrophic and pathogenic lifestyle of Synchytrium endobioticum.</title>
        <authorList>
            <person name="van de Vossenberg B.T.L.H."/>
            <person name="Warris S."/>
            <person name="Nguyen H.D.T."/>
            <person name="van Gent-Pelzer M.P.E."/>
            <person name="Joly D.L."/>
            <person name="van de Geest H.C."/>
            <person name="Bonants P.J.M."/>
            <person name="Smith D.S."/>
            <person name="Levesque C.A."/>
            <person name="van der Lee T.A.J."/>
        </authorList>
    </citation>
    <scope>NUCLEOTIDE SEQUENCE [LARGE SCALE GENOMIC DNA]</scope>
    <source>
        <strain evidence="2 3">JEL517</strain>
    </source>
</reference>
<name>A0A507C0G2_9FUNG</name>
<dbReference type="GO" id="GO:0036297">
    <property type="term" value="P:interstrand cross-link repair"/>
    <property type="evidence" value="ECO:0007669"/>
    <property type="project" value="TreeGrafter"/>
</dbReference>
<proteinExistence type="inferred from homology"/>
<evidence type="ECO:0000313" key="3">
    <source>
        <dbReference type="Proteomes" id="UP000319731"/>
    </source>
</evidence>
<dbReference type="InterPro" id="IPR019190">
    <property type="entry name" value="EXOV"/>
</dbReference>
<keyword evidence="3" id="KW-1185">Reference proteome</keyword>
<evidence type="ECO:0000256" key="1">
    <source>
        <dbReference type="ARBA" id="ARBA00009797"/>
    </source>
</evidence>
<sequence length="414" mass="45756">MDAYTEGLMSSDDDDIFNSVYEEAISKLLIADQEQSIAAVKLLKENSTIEDVLLQQAGPAPSSQGSCSDAPIDIEDLPIAKFKTPWPSRISVTDIAYLTWCESQTILEKVTRKPRRQTKAMSIGQEIHKTLELELGPPIEVAVTTKEDVWGLRFLNAVFSIDSLVNGGGLAREIPVLGRVGDFLVFGIIDEVIKRESEDGSCTWHLRDTKTRMRRSLPGEVSSRMGKLQVATYRKMFLEMPSLDQSFVFTKLGLDQTKPLSQPLVDQFKLLGLDTSSNATSSSSGSNGSNCSSSPVRATSSFKTARTIHNQVTLNKLFPIVQSYFELIPTISETLELSYVHQKSKEVIDVVRFVYDGGVLDGVLEQARSLFNGERVADGVSVEEAYKCQSCDYVSYVGVMLILGHWVTVFLALD</sequence>
<dbReference type="Proteomes" id="UP000319731">
    <property type="component" value="Unassembled WGS sequence"/>
</dbReference>
<dbReference type="GO" id="GO:0045145">
    <property type="term" value="F:single-stranded DNA 5'-3' DNA exonuclease activity"/>
    <property type="evidence" value="ECO:0007669"/>
    <property type="project" value="InterPro"/>
</dbReference>
<dbReference type="RefSeq" id="XP_031023726.1">
    <property type="nucleotide sequence ID" value="XM_031170321.1"/>
</dbReference>
<evidence type="ECO:0008006" key="4">
    <source>
        <dbReference type="Google" id="ProtNLM"/>
    </source>
</evidence>
<dbReference type="Pfam" id="PF09810">
    <property type="entry name" value="Exo5"/>
    <property type="match status" value="2"/>
</dbReference>
<dbReference type="GeneID" id="42005618"/>
<dbReference type="GO" id="GO:0005739">
    <property type="term" value="C:mitochondrion"/>
    <property type="evidence" value="ECO:0007669"/>
    <property type="project" value="TreeGrafter"/>
</dbReference>
<comment type="similarity">
    <text evidence="1">Belongs to the EXO5 family.</text>
</comment>
<dbReference type="EMBL" id="QEAO01000029">
    <property type="protein sequence ID" value="TPX32539.1"/>
    <property type="molecule type" value="Genomic_DNA"/>
</dbReference>
<evidence type="ECO:0000313" key="2">
    <source>
        <dbReference type="EMBL" id="TPX32539.1"/>
    </source>
</evidence>
<accession>A0A507C0G2</accession>
<organism evidence="2 3">
    <name type="scientific">Synchytrium microbalum</name>
    <dbReference type="NCBI Taxonomy" id="1806994"/>
    <lineage>
        <taxon>Eukaryota</taxon>
        <taxon>Fungi</taxon>
        <taxon>Fungi incertae sedis</taxon>
        <taxon>Chytridiomycota</taxon>
        <taxon>Chytridiomycota incertae sedis</taxon>
        <taxon>Chytridiomycetes</taxon>
        <taxon>Synchytriales</taxon>
        <taxon>Synchytriaceae</taxon>
        <taxon>Synchytrium</taxon>
    </lineage>
</organism>